<sequence length="436" mass="48968">MECEVCLENLDVQERRPKFLPCGHTVCQRCIHRLRDRLCPQCRKALPRDLSTLPDNYYVLSQLQQSAHKSSRRRWWCVNCSRVASRSCEESHTIQNLRAAFRNLVKNVMPTATVKLTDVCPEECNEEQILSALNVVGEMSAAGSSWRVTVESKGAGTSYSVSWESSNDDHSILKALLLVQSVRGRIKMINEEKEAEKPVVAPTKIFQRVDLKLNTLSAPSQRLENKSHWLANIKAQGVRRLSHVYCHVDPGWTLEVLLAASPTVENMQLLQPHAVHLYAALDASHLKRLTVVNEAENDYLYDNPPFFDVFSLGCNTLEMLTVKGSCGLPRDALVAILRLHSASLQELYLDVGTSRNGPGNAGPVLLQDWPRKCAILHEMLEDCHLTALKKLVLLRTVDDMAVDHSKPHCKKQLDKLRAALPRVEVLCDSVLCGEDN</sequence>
<evidence type="ECO:0000313" key="8">
    <source>
        <dbReference type="RefSeq" id="XP_026278587.2"/>
    </source>
</evidence>
<dbReference type="InterPro" id="IPR001841">
    <property type="entry name" value="Znf_RING"/>
</dbReference>
<reference evidence="7 8" key="1">
    <citation type="submission" date="2025-04" db="UniProtKB">
        <authorList>
            <consortium name="RefSeq"/>
        </authorList>
    </citation>
    <scope>IDENTIFICATION</scope>
    <source>
        <tissue evidence="7 8">Whole organism</tissue>
    </source>
</reference>
<keyword evidence="2 4" id="KW-0863">Zinc-finger</keyword>
<evidence type="ECO:0000313" key="7">
    <source>
        <dbReference type="RefSeq" id="XP_026278576.2"/>
    </source>
</evidence>
<feature type="domain" description="RING-type" evidence="5">
    <location>
        <begin position="3"/>
        <end position="43"/>
    </location>
</feature>
<gene>
    <name evidence="7 8 9" type="primary">LOC113206632</name>
</gene>
<dbReference type="AlphaFoldDB" id="A0A6J1SC23"/>
<dbReference type="InterPro" id="IPR017907">
    <property type="entry name" value="Znf_RING_CS"/>
</dbReference>
<evidence type="ECO:0000256" key="2">
    <source>
        <dbReference type="ARBA" id="ARBA00022771"/>
    </source>
</evidence>
<dbReference type="PROSITE" id="PS50089">
    <property type="entry name" value="ZF_RING_2"/>
    <property type="match status" value="1"/>
</dbReference>
<keyword evidence="6" id="KW-1185">Reference proteome</keyword>
<dbReference type="RefSeq" id="XP_026278576.2">
    <property type="nucleotide sequence ID" value="XM_026422791.2"/>
</dbReference>
<evidence type="ECO:0000256" key="3">
    <source>
        <dbReference type="ARBA" id="ARBA00022833"/>
    </source>
</evidence>
<evidence type="ECO:0000256" key="4">
    <source>
        <dbReference type="PROSITE-ProRule" id="PRU00175"/>
    </source>
</evidence>
<dbReference type="Proteomes" id="UP000504606">
    <property type="component" value="Unplaced"/>
</dbReference>
<dbReference type="PROSITE" id="PS00518">
    <property type="entry name" value="ZF_RING_1"/>
    <property type="match status" value="1"/>
</dbReference>
<dbReference type="SMART" id="SM00184">
    <property type="entry name" value="RING"/>
    <property type="match status" value="1"/>
</dbReference>
<dbReference type="PANTHER" id="PTHR25464">
    <property type="entry name" value="TRIPARTITE MOTIF-CONTAINING PROTEIN 2-LIKE PROTEIN"/>
    <property type="match status" value="1"/>
</dbReference>
<name>A0A6J1SC23_FRAOC</name>
<proteinExistence type="predicted"/>
<evidence type="ECO:0000313" key="6">
    <source>
        <dbReference type="Proteomes" id="UP000504606"/>
    </source>
</evidence>
<dbReference type="InterPro" id="IPR013083">
    <property type="entry name" value="Znf_RING/FYVE/PHD"/>
</dbReference>
<dbReference type="KEGG" id="foc:113206632"/>
<protein>
    <submittedName>
        <fullName evidence="7 8">Uncharacterized protein LOC113206632</fullName>
    </submittedName>
</protein>
<evidence type="ECO:0000256" key="1">
    <source>
        <dbReference type="ARBA" id="ARBA00022723"/>
    </source>
</evidence>
<accession>A0A6J1SC23</accession>
<dbReference type="RefSeq" id="XP_026278587.2">
    <property type="nucleotide sequence ID" value="XM_026422802.2"/>
</dbReference>
<keyword evidence="3" id="KW-0862">Zinc</keyword>
<dbReference type="GO" id="GO:0008270">
    <property type="term" value="F:zinc ion binding"/>
    <property type="evidence" value="ECO:0007669"/>
    <property type="project" value="UniProtKB-KW"/>
</dbReference>
<dbReference type="Gene3D" id="3.30.40.10">
    <property type="entry name" value="Zinc/RING finger domain, C3HC4 (zinc finger)"/>
    <property type="match status" value="1"/>
</dbReference>
<organism evidence="6 8">
    <name type="scientific">Frankliniella occidentalis</name>
    <name type="common">Western flower thrips</name>
    <name type="synonym">Euthrips occidentalis</name>
    <dbReference type="NCBI Taxonomy" id="133901"/>
    <lineage>
        <taxon>Eukaryota</taxon>
        <taxon>Metazoa</taxon>
        <taxon>Ecdysozoa</taxon>
        <taxon>Arthropoda</taxon>
        <taxon>Hexapoda</taxon>
        <taxon>Insecta</taxon>
        <taxon>Pterygota</taxon>
        <taxon>Neoptera</taxon>
        <taxon>Paraneoptera</taxon>
        <taxon>Thysanoptera</taxon>
        <taxon>Terebrantia</taxon>
        <taxon>Thripoidea</taxon>
        <taxon>Thripidae</taxon>
        <taxon>Frankliniella</taxon>
    </lineage>
</organism>
<dbReference type="PANTHER" id="PTHR25464:SF2">
    <property type="entry name" value="RING-TYPE DOMAIN-CONTAINING PROTEIN"/>
    <property type="match status" value="1"/>
</dbReference>
<evidence type="ECO:0000259" key="5">
    <source>
        <dbReference type="PROSITE" id="PS50089"/>
    </source>
</evidence>
<dbReference type="SUPFAM" id="SSF57850">
    <property type="entry name" value="RING/U-box"/>
    <property type="match status" value="1"/>
</dbReference>
<dbReference type="Pfam" id="PF14634">
    <property type="entry name" value="zf-RING_5"/>
    <property type="match status" value="1"/>
</dbReference>
<dbReference type="RefSeq" id="XP_052122706.1">
    <property type="nucleotide sequence ID" value="XM_052266746.1"/>
</dbReference>
<dbReference type="OrthoDB" id="252722at2759"/>
<keyword evidence="1" id="KW-0479">Metal-binding</keyword>
<dbReference type="GeneID" id="113206632"/>
<evidence type="ECO:0000313" key="9">
    <source>
        <dbReference type="RefSeq" id="XP_052122706.1"/>
    </source>
</evidence>